<protein>
    <recommendedName>
        <fullName evidence="3">I-spanin</fullName>
    </recommendedName>
</protein>
<dbReference type="AlphaFoldDB" id="A0A6S6ZZF8"/>
<reference evidence="1 2" key="1">
    <citation type="submission" date="2020-04" db="EMBL/GenBank/DDBJ databases">
        <authorList>
            <person name="De Canck E."/>
        </authorList>
    </citation>
    <scope>NUCLEOTIDE SEQUENCE [LARGE SCALE GENOMIC DNA]</scope>
    <source>
        <strain evidence="1 2">LMG 3458</strain>
    </source>
</reference>
<dbReference type="RefSeq" id="WP_175216451.1">
    <property type="nucleotide sequence ID" value="NZ_CADIJO010000007.1"/>
</dbReference>
<sequence length="106" mass="11333">MTFSWKWLAVAAVLCLLAGVGMTSRYYSARVGTLERDLKTAQADAKASRAASATKSAELARVEAHYQKQSKDLANALKANPGWADSRVPDAVFDSLFGPGTDSPAR</sequence>
<dbReference type="Proteomes" id="UP000494111">
    <property type="component" value="Unassembled WGS sequence"/>
</dbReference>
<organism evidence="1 2">
    <name type="scientific">Achromobacter deleyi</name>
    <dbReference type="NCBI Taxonomy" id="1353891"/>
    <lineage>
        <taxon>Bacteria</taxon>
        <taxon>Pseudomonadati</taxon>
        <taxon>Pseudomonadota</taxon>
        <taxon>Betaproteobacteria</taxon>
        <taxon>Burkholderiales</taxon>
        <taxon>Alcaligenaceae</taxon>
        <taxon>Achromobacter</taxon>
    </lineage>
</organism>
<gene>
    <name evidence="1" type="ORF">LMG3458_02504</name>
</gene>
<evidence type="ECO:0008006" key="3">
    <source>
        <dbReference type="Google" id="ProtNLM"/>
    </source>
</evidence>
<accession>A0A6S6ZZF8</accession>
<name>A0A6S6ZZF8_9BURK</name>
<evidence type="ECO:0000313" key="1">
    <source>
        <dbReference type="EMBL" id="CAB3698201.1"/>
    </source>
</evidence>
<evidence type="ECO:0000313" key="2">
    <source>
        <dbReference type="Proteomes" id="UP000494111"/>
    </source>
</evidence>
<dbReference type="EMBL" id="CADIJO010000007">
    <property type="protein sequence ID" value="CAB3698201.1"/>
    <property type="molecule type" value="Genomic_DNA"/>
</dbReference>
<proteinExistence type="predicted"/>